<comment type="caution">
    <text evidence="1">The sequence shown here is derived from an EMBL/GenBank/DDBJ whole genome shotgun (WGS) entry which is preliminary data.</text>
</comment>
<dbReference type="EMBL" id="LAZR01061645">
    <property type="protein sequence ID" value="KKK63163.1"/>
    <property type="molecule type" value="Genomic_DNA"/>
</dbReference>
<feature type="non-terminal residue" evidence="1">
    <location>
        <position position="27"/>
    </location>
</feature>
<proteinExistence type="predicted"/>
<protein>
    <submittedName>
        <fullName evidence="1">Uncharacterized protein</fullName>
    </submittedName>
</protein>
<organism evidence="1">
    <name type="scientific">marine sediment metagenome</name>
    <dbReference type="NCBI Taxonomy" id="412755"/>
    <lineage>
        <taxon>unclassified sequences</taxon>
        <taxon>metagenomes</taxon>
        <taxon>ecological metagenomes</taxon>
    </lineage>
</organism>
<accession>A0A0F8X2L6</accession>
<name>A0A0F8X2L6_9ZZZZ</name>
<sequence>MKVDKIPAEHNRTINIDKTANIIIHLN</sequence>
<gene>
    <name evidence="1" type="ORF">LCGC14_2997030</name>
</gene>
<dbReference type="AlphaFoldDB" id="A0A0F8X2L6"/>
<reference evidence="1" key="1">
    <citation type="journal article" date="2015" name="Nature">
        <title>Complex archaea that bridge the gap between prokaryotes and eukaryotes.</title>
        <authorList>
            <person name="Spang A."/>
            <person name="Saw J.H."/>
            <person name="Jorgensen S.L."/>
            <person name="Zaremba-Niedzwiedzka K."/>
            <person name="Martijn J."/>
            <person name="Lind A.E."/>
            <person name="van Eijk R."/>
            <person name="Schleper C."/>
            <person name="Guy L."/>
            <person name="Ettema T.J."/>
        </authorList>
    </citation>
    <scope>NUCLEOTIDE SEQUENCE</scope>
</reference>
<evidence type="ECO:0000313" key="1">
    <source>
        <dbReference type="EMBL" id="KKK63163.1"/>
    </source>
</evidence>